<accession>A0A3B1D300</accession>
<dbReference type="PANTHER" id="PTHR34404">
    <property type="entry name" value="REGULATORY PROTEIN, FMDB FAMILY"/>
    <property type="match status" value="1"/>
</dbReference>
<dbReference type="AlphaFoldDB" id="A0A3B1D300"/>
<dbReference type="InterPro" id="IPR013429">
    <property type="entry name" value="Regulatory_FmdB_Zinc_ribbon"/>
</dbReference>
<feature type="region of interest" description="Disordered" evidence="1">
    <location>
        <begin position="59"/>
        <end position="110"/>
    </location>
</feature>
<evidence type="ECO:0000313" key="3">
    <source>
        <dbReference type="EMBL" id="VAX26035.1"/>
    </source>
</evidence>
<feature type="domain" description="Putative regulatory protein FmdB zinc ribbon" evidence="2">
    <location>
        <begin position="1"/>
        <end position="44"/>
    </location>
</feature>
<evidence type="ECO:0000259" key="2">
    <source>
        <dbReference type="SMART" id="SM00834"/>
    </source>
</evidence>
<dbReference type="NCBIfam" id="TIGR02605">
    <property type="entry name" value="CxxC_CxxC_SSSS"/>
    <property type="match status" value="1"/>
</dbReference>
<dbReference type="Pfam" id="PF09723">
    <property type="entry name" value="Zn_ribbon_8"/>
    <property type="match status" value="1"/>
</dbReference>
<dbReference type="PANTHER" id="PTHR34404:SF2">
    <property type="entry name" value="CONSERVED SERINE RICH PROTEIN"/>
    <property type="match status" value="1"/>
</dbReference>
<proteinExistence type="predicted"/>
<reference evidence="3" key="1">
    <citation type="submission" date="2018-06" db="EMBL/GenBank/DDBJ databases">
        <authorList>
            <person name="Zhirakovskaya E."/>
        </authorList>
    </citation>
    <scope>NUCLEOTIDE SEQUENCE</scope>
</reference>
<sequence length="110" mass="12112">MPIYEYACEKCGDKFEVTQKITASPLKRHNGPSKCGGKLRKLMSSNAFHLKGTGWYKTDYADKEKEKKNGNKAKPEAKSDEKKSDSTSSEKPSSESTSSGKEKVAAKSDD</sequence>
<feature type="compositionally biased region" description="Basic and acidic residues" evidence="1">
    <location>
        <begin position="59"/>
        <end position="85"/>
    </location>
</feature>
<protein>
    <recommendedName>
        <fullName evidence="2">Putative regulatory protein FmdB zinc ribbon domain-containing protein</fullName>
    </recommendedName>
</protein>
<name>A0A3B1D300_9ZZZZ</name>
<evidence type="ECO:0000256" key="1">
    <source>
        <dbReference type="SAM" id="MobiDB-lite"/>
    </source>
</evidence>
<dbReference type="SMART" id="SM00834">
    <property type="entry name" value="CxxC_CXXC_SSSS"/>
    <property type="match status" value="1"/>
</dbReference>
<feature type="compositionally biased region" description="Low complexity" evidence="1">
    <location>
        <begin position="86"/>
        <end position="99"/>
    </location>
</feature>
<dbReference type="EMBL" id="UOGA01000323">
    <property type="protein sequence ID" value="VAX26035.1"/>
    <property type="molecule type" value="Genomic_DNA"/>
</dbReference>
<organism evidence="3">
    <name type="scientific">hydrothermal vent metagenome</name>
    <dbReference type="NCBI Taxonomy" id="652676"/>
    <lineage>
        <taxon>unclassified sequences</taxon>
        <taxon>metagenomes</taxon>
        <taxon>ecological metagenomes</taxon>
    </lineage>
</organism>
<feature type="compositionally biased region" description="Basic and acidic residues" evidence="1">
    <location>
        <begin position="100"/>
        <end position="110"/>
    </location>
</feature>
<gene>
    <name evidence="3" type="ORF">MNBD_NITROSPINAE04-2089</name>
</gene>